<feature type="chain" id="PRO_5042173822" description="Alternate signal-mediated exported protein, CPF_0494 family" evidence="1">
    <location>
        <begin position="20"/>
        <end position="183"/>
    </location>
</feature>
<gene>
    <name evidence="2" type="ORF">LKD37_11935</name>
</gene>
<protein>
    <recommendedName>
        <fullName evidence="4">Alternate signal-mediated exported protein, CPF_0494 family</fullName>
    </recommendedName>
</protein>
<keyword evidence="3" id="KW-1185">Reference proteome</keyword>
<sequence length="183" mass="19722">MKRKILILSVLAICIATFAAGTIAFFTAEGKAHNVITTGGVEIAVQEWADDEKTKPFENLSGVMPNTTVTKIAEVKNTGASDAWVRVKVEKNIKLQGEGTPDTGLVELTLNTADWTEKDGYYYYSKPLKPGEITAPIFTAVTFKPDMGNEYQNATATVDVSAQAVQTANNGDTVMDAKGWPNS</sequence>
<proteinExistence type="predicted"/>
<keyword evidence="1" id="KW-0732">Signal</keyword>
<evidence type="ECO:0000313" key="3">
    <source>
        <dbReference type="Proteomes" id="UP001199319"/>
    </source>
</evidence>
<evidence type="ECO:0008006" key="4">
    <source>
        <dbReference type="Google" id="ProtNLM"/>
    </source>
</evidence>
<dbReference type="EMBL" id="JAJEPW010000039">
    <property type="protein sequence ID" value="MCC2130210.1"/>
    <property type="molecule type" value="Genomic_DNA"/>
</dbReference>
<reference evidence="2" key="1">
    <citation type="submission" date="2021-10" db="EMBL/GenBank/DDBJ databases">
        <title>Anaerobic single-cell dispensing facilitates the cultivation of human gut bacteria.</title>
        <authorList>
            <person name="Afrizal A."/>
        </authorList>
    </citation>
    <scope>NUCLEOTIDE SEQUENCE</scope>
    <source>
        <strain evidence="2">CLA-AA-H272</strain>
    </source>
</reference>
<accession>A0AAE3AH38</accession>
<evidence type="ECO:0000313" key="2">
    <source>
        <dbReference type="EMBL" id="MCC2130210.1"/>
    </source>
</evidence>
<name>A0AAE3AH38_9FIRM</name>
<dbReference type="Proteomes" id="UP001199319">
    <property type="component" value="Unassembled WGS sequence"/>
</dbReference>
<dbReference type="AlphaFoldDB" id="A0AAE3AH38"/>
<dbReference type="RefSeq" id="WP_302929427.1">
    <property type="nucleotide sequence ID" value="NZ_JAJEPW010000039.1"/>
</dbReference>
<feature type="signal peptide" evidence="1">
    <location>
        <begin position="1"/>
        <end position="19"/>
    </location>
</feature>
<comment type="caution">
    <text evidence="2">The sequence shown here is derived from an EMBL/GenBank/DDBJ whole genome shotgun (WGS) entry which is preliminary data.</text>
</comment>
<organism evidence="2 3">
    <name type="scientific">Brotocaccenecus cirricatena</name>
    <dbReference type="NCBI Taxonomy" id="3064195"/>
    <lineage>
        <taxon>Bacteria</taxon>
        <taxon>Bacillati</taxon>
        <taxon>Bacillota</taxon>
        <taxon>Clostridia</taxon>
        <taxon>Eubacteriales</taxon>
        <taxon>Oscillospiraceae</taxon>
        <taxon>Brotocaccenecus</taxon>
    </lineage>
</organism>
<evidence type="ECO:0000256" key="1">
    <source>
        <dbReference type="SAM" id="SignalP"/>
    </source>
</evidence>